<reference evidence="1" key="1">
    <citation type="submission" date="2020-02" db="EMBL/GenBank/DDBJ databases">
        <title>The eccDNA Replicon: A heritable, self-replicating, extra-nuclear vehicle that enables gene amplification and rapid adaptive evolution in Amaranthus palmeri.</title>
        <authorList>
            <person name="Saski C.A."/>
            <person name="Molin W.T."/>
        </authorList>
    </citation>
    <scope>NUCLEOTIDE SEQUENCE</scope>
</reference>
<protein>
    <submittedName>
        <fullName evidence="1">Uncharacterized protein</fullName>
    </submittedName>
</protein>
<dbReference type="AlphaFoldDB" id="A0A6C0T6R4"/>
<gene>
    <name evidence="1" type="ORF">AP_R.00g000050-v1.0.a3</name>
</gene>
<accession>A0A6C0T6R4</accession>
<name>A0A6C0T6R4_AMAPA</name>
<sequence>MSLKLMVDKKTKKVVFAEASKGVVDFIFHILSLLLATVVKFIQENKHEMSWSLDDLYKCIQSFDNACLETGFDKNSVLNPSTSKIGPLLAPSASLGNRPTYRYCSTSSCIYRNVDNYCLNHKPGLMISDSVSGSVSTMNPTYVKGTTSYVVMDNLETKLLSMSLIMFLTKDLTSVEQKEVKFGRKERYSDISIECIKQH</sequence>
<proteinExistence type="predicted"/>
<dbReference type="InterPro" id="IPR007750">
    <property type="entry name" value="DUF674"/>
</dbReference>
<dbReference type="PANTHER" id="PTHR33103:SF19">
    <property type="entry name" value="OS09G0544700 PROTEIN"/>
    <property type="match status" value="1"/>
</dbReference>
<dbReference type="EMBL" id="MT025716">
    <property type="protein sequence ID" value="QIA97905.1"/>
    <property type="molecule type" value="Genomic_DNA"/>
</dbReference>
<organism evidence="1">
    <name type="scientific">Amaranthus palmeri</name>
    <name type="common">Palmer's pigweed</name>
    <dbReference type="NCBI Taxonomy" id="107608"/>
    <lineage>
        <taxon>Eukaryota</taxon>
        <taxon>Viridiplantae</taxon>
        <taxon>Streptophyta</taxon>
        <taxon>Embryophyta</taxon>
        <taxon>Tracheophyta</taxon>
        <taxon>Spermatophyta</taxon>
        <taxon>Magnoliopsida</taxon>
        <taxon>eudicotyledons</taxon>
        <taxon>Gunneridae</taxon>
        <taxon>Pentapetalae</taxon>
        <taxon>Caryophyllales</taxon>
        <taxon>Amaranthaceae</taxon>
        <taxon>Amaranthus</taxon>
    </lineage>
</organism>
<dbReference type="PANTHER" id="PTHR33103">
    <property type="entry name" value="OS01G0153900 PROTEIN"/>
    <property type="match status" value="1"/>
</dbReference>
<dbReference type="Pfam" id="PF05056">
    <property type="entry name" value="DUF674"/>
    <property type="match status" value="1"/>
</dbReference>
<evidence type="ECO:0000313" key="1">
    <source>
        <dbReference type="EMBL" id="QIA97905.1"/>
    </source>
</evidence>